<evidence type="ECO:0000256" key="12">
    <source>
        <dbReference type="ARBA" id="ARBA00056173"/>
    </source>
</evidence>
<evidence type="ECO:0000256" key="8">
    <source>
        <dbReference type="ARBA" id="ARBA00022989"/>
    </source>
</evidence>
<evidence type="ECO:0000256" key="2">
    <source>
        <dbReference type="ARBA" id="ARBA00008274"/>
    </source>
</evidence>
<comment type="function">
    <text evidence="12">Component of SEC61 channel-forming translocon complex that mediates transport of signal peptide-containing precursor polypeptides across the endoplasmic reticulum (ER). Forms a ribosome receptor and a gated pore in the ER membrane, both functions required for cotranslational translocation of nascent polypeptides. The SEC61 channel is also involved in ER membrane insertion of transmembrane proteins: it mediates membrane insertion of the first few transmembrane segments of proteins, while insertion of subsequent transmembrane regions of multi-pass membrane proteins is mediated by the multi-pass translocon (MPT) complex. The SEC61 channel cooperates with the translocating protein TRAM1 to import nascent proteins into the ER.</text>
</comment>
<dbReference type="NCBIfam" id="TIGR00327">
    <property type="entry name" value="secE_euk_arch"/>
    <property type="match status" value="1"/>
</dbReference>
<name>A0A1U7QQI1_MESAU</name>
<keyword evidence="5" id="KW-0812">Transmembrane</keyword>
<dbReference type="GO" id="GO:0008320">
    <property type="term" value="F:protein transmembrane transporter activity"/>
    <property type="evidence" value="ECO:0007669"/>
    <property type="project" value="InterPro"/>
</dbReference>
<evidence type="ECO:0000256" key="7">
    <source>
        <dbReference type="ARBA" id="ARBA00022927"/>
    </source>
</evidence>
<sequence length="68" mass="7962">MVQEMQFVEQSWKFVKDSIGLVKRWTKHDRKEFQKVAMATAIEFAIMGFIDFFVKLMHIPTNNIIVGG</sequence>
<gene>
    <name evidence="14" type="primary">LOC101822835</name>
</gene>
<dbReference type="Proteomes" id="UP000886700">
    <property type="component" value="Unplaced"/>
</dbReference>
<dbReference type="GO" id="GO:0005789">
    <property type="term" value="C:endoplasmic reticulum membrane"/>
    <property type="evidence" value="ECO:0007669"/>
    <property type="project" value="UniProtKB-SubCell"/>
</dbReference>
<evidence type="ECO:0000256" key="10">
    <source>
        <dbReference type="ARBA" id="ARBA00023136"/>
    </source>
</evidence>
<dbReference type="RefSeq" id="XP_005070979.1">
    <property type="nucleotide sequence ID" value="XM_005070922.1"/>
</dbReference>
<dbReference type="OrthoDB" id="2401875at2759"/>
<keyword evidence="9" id="KW-0811">Translocation</keyword>
<evidence type="ECO:0000313" key="13">
    <source>
        <dbReference type="Proteomes" id="UP000886700"/>
    </source>
</evidence>
<reference evidence="14" key="1">
    <citation type="submission" date="2025-08" db="UniProtKB">
        <authorList>
            <consortium name="RefSeq"/>
        </authorList>
    </citation>
    <scope>IDENTIFICATION</scope>
    <source>
        <tissue evidence="14">Liver</tissue>
    </source>
</reference>
<dbReference type="InterPro" id="IPR008158">
    <property type="entry name" value="Translocase_Sec61-g"/>
</dbReference>
<keyword evidence="8" id="KW-1133">Transmembrane helix</keyword>
<dbReference type="SUPFAM" id="SSF103456">
    <property type="entry name" value="Preprotein translocase SecE subunit"/>
    <property type="match status" value="1"/>
</dbReference>
<comment type="subunit">
    <text evidence="11">The SEC61 channel-forming translocon complex consists of channel-forming core components SEC61A1, SEC61B and SEC61G and different auxiliary components such as SEC62 and SEC63. The SEC61 channel associates with the multi-pass translocon (MPT) complex.</text>
</comment>
<evidence type="ECO:0000256" key="9">
    <source>
        <dbReference type="ARBA" id="ARBA00023010"/>
    </source>
</evidence>
<dbReference type="GeneID" id="101822835"/>
<accession>A0A1U7QQI1</accession>
<comment type="subcellular location">
    <subcellularLocation>
        <location evidence="1">Endoplasmic reticulum membrane</location>
        <topology evidence="1">Single-pass membrane protein</topology>
    </subcellularLocation>
</comment>
<evidence type="ECO:0000256" key="3">
    <source>
        <dbReference type="ARBA" id="ARBA00018528"/>
    </source>
</evidence>
<keyword evidence="10" id="KW-0472">Membrane</keyword>
<keyword evidence="7" id="KW-0653">Protein transport</keyword>
<keyword evidence="4" id="KW-0813">Transport</keyword>
<dbReference type="InterPro" id="IPR023391">
    <property type="entry name" value="Prot_translocase_SecE_dom_sf"/>
</dbReference>
<keyword evidence="6" id="KW-0256">Endoplasmic reticulum</keyword>
<dbReference type="PANTHER" id="PTHR12309">
    <property type="entry name" value="SEC61 GAMMA SUBUNIT"/>
    <property type="match status" value="1"/>
</dbReference>
<dbReference type="Pfam" id="PF00584">
    <property type="entry name" value="SecE"/>
    <property type="match status" value="1"/>
</dbReference>
<evidence type="ECO:0000256" key="5">
    <source>
        <dbReference type="ARBA" id="ARBA00022692"/>
    </source>
</evidence>
<organism evidence="13 14">
    <name type="scientific">Mesocricetus auratus</name>
    <name type="common">Golden hamster</name>
    <dbReference type="NCBI Taxonomy" id="10036"/>
    <lineage>
        <taxon>Eukaryota</taxon>
        <taxon>Metazoa</taxon>
        <taxon>Chordata</taxon>
        <taxon>Craniata</taxon>
        <taxon>Vertebrata</taxon>
        <taxon>Euteleostomi</taxon>
        <taxon>Mammalia</taxon>
        <taxon>Eutheria</taxon>
        <taxon>Euarchontoglires</taxon>
        <taxon>Glires</taxon>
        <taxon>Rodentia</taxon>
        <taxon>Myomorpha</taxon>
        <taxon>Muroidea</taxon>
        <taxon>Cricetidae</taxon>
        <taxon>Cricetinae</taxon>
        <taxon>Mesocricetus</taxon>
    </lineage>
</organism>
<dbReference type="GO" id="GO:0006605">
    <property type="term" value="P:protein targeting"/>
    <property type="evidence" value="ECO:0007669"/>
    <property type="project" value="InterPro"/>
</dbReference>
<evidence type="ECO:0000313" key="14">
    <source>
        <dbReference type="RefSeq" id="XP_005070979.1"/>
    </source>
</evidence>
<evidence type="ECO:0000256" key="11">
    <source>
        <dbReference type="ARBA" id="ARBA00046516"/>
    </source>
</evidence>
<protein>
    <recommendedName>
        <fullName evidence="3">Protein transport protein Sec61 subunit gamma</fullName>
    </recommendedName>
</protein>
<evidence type="ECO:0000256" key="4">
    <source>
        <dbReference type="ARBA" id="ARBA00022448"/>
    </source>
</evidence>
<dbReference type="GO" id="GO:0006886">
    <property type="term" value="P:intracellular protein transport"/>
    <property type="evidence" value="ECO:0007669"/>
    <property type="project" value="InterPro"/>
</dbReference>
<dbReference type="InterPro" id="IPR001901">
    <property type="entry name" value="Translocase_SecE/Sec61-g"/>
</dbReference>
<comment type="similarity">
    <text evidence="2">Belongs to the SecE/SEC61-gamma family.</text>
</comment>
<dbReference type="AlphaFoldDB" id="A0A1U7QQI1"/>
<evidence type="ECO:0000256" key="1">
    <source>
        <dbReference type="ARBA" id="ARBA00004389"/>
    </source>
</evidence>
<keyword evidence="13" id="KW-1185">Reference proteome</keyword>
<dbReference type="KEGG" id="maua:101822835"/>
<dbReference type="FunFam" id="1.20.5.820:FF:000001">
    <property type="entry name" value="Transport protein Sec61 subunit gamma"/>
    <property type="match status" value="1"/>
</dbReference>
<proteinExistence type="inferred from homology"/>
<dbReference type="Gene3D" id="1.20.5.820">
    <property type="entry name" value="Preprotein translocase SecE subunit"/>
    <property type="match status" value="1"/>
</dbReference>
<dbReference type="eggNOG" id="KOG3498">
    <property type="taxonomic scope" value="Eukaryota"/>
</dbReference>
<evidence type="ECO:0000256" key="6">
    <source>
        <dbReference type="ARBA" id="ARBA00022824"/>
    </source>
</evidence>